<sequence>MTRTDATIAWYGALTTRHRLMRLGGGLLIPGMLWLMLFLVIPGLVLVAVSFLTRGAYGELEWTFTLENYRRLAGFSLFGWTADYLIILWRSLVVAFVTTLVSVVVSYPLCFFIAARPERSRYLWLTLVIIPFWTNMVIRTYAWFLILSPEMPFARLAALLGFIPAGAPLYPNAFAVYLGMVSMFLPFVTLPLYASVERLDWSLVEAAQDLYASRTRVFTQAILPQTMPGLSVGIILTFIPAMGMFVVPDLLGGAKYMLVGNLIQQQFGPSRDWPFGAAISMALMLLTMVGLQIYRRRGKEIEVL</sequence>
<dbReference type="SUPFAM" id="SSF161098">
    <property type="entry name" value="MetI-like"/>
    <property type="match status" value="1"/>
</dbReference>
<feature type="transmembrane region" description="Helical" evidence="8">
    <location>
        <begin position="95"/>
        <end position="115"/>
    </location>
</feature>
<dbReference type="GO" id="GO:0005886">
    <property type="term" value="C:plasma membrane"/>
    <property type="evidence" value="ECO:0007669"/>
    <property type="project" value="UniProtKB-SubCell"/>
</dbReference>
<evidence type="ECO:0000313" key="10">
    <source>
        <dbReference type="EMBL" id="BBO75628.1"/>
    </source>
</evidence>
<dbReference type="AlphaFoldDB" id="A0A5K7Z3S1"/>
<dbReference type="Proteomes" id="UP000427769">
    <property type="component" value="Chromosome"/>
</dbReference>
<dbReference type="Gene3D" id="1.10.3720.10">
    <property type="entry name" value="MetI-like"/>
    <property type="match status" value="1"/>
</dbReference>
<feature type="transmembrane region" description="Helical" evidence="8">
    <location>
        <begin position="230"/>
        <end position="253"/>
    </location>
</feature>
<organism evidence="10 11">
    <name type="scientific">Desulfosarcina widdelii</name>
    <dbReference type="NCBI Taxonomy" id="947919"/>
    <lineage>
        <taxon>Bacteria</taxon>
        <taxon>Pseudomonadati</taxon>
        <taxon>Thermodesulfobacteriota</taxon>
        <taxon>Desulfobacteria</taxon>
        <taxon>Desulfobacterales</taxon>
        <taxon>Desulfosarcinaceae</taxon>
        <taxon>Desulfosarcina</taxon>
    </lineage>
</organism>
<gene>
    <name evidence="10" type="ORF">DSCW_30450</name>
</gene>
<protein>
    <submittedName>
        <fullName evidence="10">Spermidine/putrescine ABC transporter permease</fullName>
    </submittedName>
</protein>
<evidence type="ECO:0000313" key="11">
    <source>
        <dbReference type="Proteomes" id="UP000427769"/>
    </source>
</evidence>
<evidence type="ECO:0000256" key="8">
    <source>
        <dbReference type="SAM" id="Phobius"/>
    </source>
</evidence>
<keyword evidence="3" id="KW-0813">Transport</keyword>
<feature type="transmembrane region" description="Helical" evidence="8">
    <location>
        <begin position="273"/>
        <end position="294"/>
    </location>
</feature>
<proteinExistence type="inferred from homology"/>
<evidence type="ECO:0000259" key="9">
    <source>
        <dbReference type="PROSITE" id="PS50928"/>
    </source>
</evidence>
<dbReference type="InterPro" id="IPR000515">
    <property type="entry name" value="MetI-like"/>
</dbReference>
<feature type="transmembrane region" description="Helical" evidence="8">
    <location>
        <begin position="174"/>
        <end position="194"/>
    </location>
</feature>
<dbReference type="EMBL" id="AP021875">
    <property type="protein sequence ID" value="BBO75628.1"/>
    <property type="molecule type" value="Genomic_DNA"/>
</dbReference>
<comment type="similarity">
    <text evidence="2">Belongs to the binding-protein-dependent transport system permease family. CysTW subfamily.</text>
</comment>
<keyword evidence="4" id="KW-1003">Cell membrane</keyword>
<dbReference type="PANTHER" id="PTHR42929:SF1">
    <property type="entry name" value="INNER MEMBRANE ABC TRANSPORTER PERMEASE PROTEIN YDCU-RELATED"/>
    <property type="match status" value="1"/>
</dbReference>
<dbReference type="InterPro" id="IPR035906">
    <property type="entry name" value="MetI-like_sf"/>
</dbReference>
<feature type="transmembrane region" description="Helical" evidence="8">
    <location>
        <begin position="122"/>
        <end position="146"/>
    </location>
</feature>
<evidence type="ECO:0000256" key="7">
    <source>
        <dbReference type="ARBA" id="ARBA00023136"/>
    </source>
</evidence>
<feature type="transmembrane region" description="Helical" evidence="8">
    <location>
        <begin position="72"/>
        <end position="89"/>
    </location>
</feature>
<feature type="transmembrane region" description="Helical" evidence="8">
    <location>
        <begin position="27"/>
        <end position="52"/>
    </location>
</feature>
<keyword evidence="7 8" id="KW-0472">Membrane</keyword>
<evidence type="ECO:0000256" key="4">
    <source>
        <dbReference type="ARBA" id="ARBA00022475"/>
    </source>
</evidence>
<comment type="subcellular location">
    <subcellularLocation>
        <location evidence="1">Cell membrane</location>
        <topology evidence="1">Multi-pass membrane protein</topology>
    </subcellularLocation>
</comment>
<evidence type="ECO:0000256" key="1">
    <source>
        <dbReference type="ARBA" id="ARBA00004651"/>
    </source>
</evidence>
<accession>A0A5K7Z3S1</accession>
<keyword evidence="6 8" id="KW-1133">Transmembrane helix</keyword>
<dbReference type="KEGG" id="dwd:DSCW_30450"/>
<keyword evidence="11" id="KW-1185">Reference proteome</keyword>
<reference evidence="10 11" key="1">
    <citation type="submission" date="2019-11" db="EMBL/GenBank/DDBJ databases">
        <title>Comparative genomics of hydrocarbon-degrading Desulfosarcina strains.</title>
        <authorList>
            <person name="Watanabe M."/>
            <person name="Kojima H."/>
            <person name="Fukui M."/>
        </authorList>
    </citation>
    <scope>NUCLEOTIDE SEQUENCE [LARGE SCALE GENOMIC DNA]</scope>
    <source>
        <strain evidence="10 11">PP31</strain>
    </source>
</reference>
<name>A0A5K7Z3S1_9BACT</name>
<evidence type="ECO:0000256" key="6">
    <source>
        <dbReference type="ARBA" id="ARBA00022989"/>
    </source>
</evidence>
<dbReference type="RefSeq" id="WP_155304530.1">
    <property type="nucleotide sequence ID" value="NZ_AP021875.1"/>
</dbReference>
<evidence type="ECO:0000256" key="5">
    <source>
        <dbReference type="ARBA" id="ARBA00022692"/>
    </source>
</evidence>
<keyword evidence="5 8" id="KW-0812">Transmembrane</keyword>
<dbReference type="PROSITE" id="PS50928">
    <property type="entry name" value="ABC_TM1"/>
    <property type="match status" value="1"/>
</dbReference>
<evidence type="ECO:0000256" key="3">
    <source>
        <dbReference type="ARBA" id="ARBA00022448"/>
    </source>
</evidence>
<feature type="domain" description="ABC transmembrane type-1" evidence="9">
    <location>
        <begin position="88"/>
        <end position="294"/>
    </location>
</feature>
<dbReference type="GO" id="GO:0055085">
    <property type="term" value="P:transmembrane transport"/>
    <property type="evidence" value="ECO:0007669"/>
    <property type="project" value="InterPro"/>
</dbReference>
<evidence type="ECO:0000256" key="2">
    <source>
        <dbReference type="ARBA" id="ARBA00007069"/>
    </source>
</evidence>
<dbReference type="OrthoDB" id="9807047at2"/>
<dbReference type="PANTHER" id="PTHR42929">
    <property type="entry name" value="INNER MEMBRANE ABC TRANSPORTER PERMEASE PROTEIN YDCU-RELATED-RELATED"/>
    <property type="match status" value="1"/>
</dbReference>
<dbReference type="CDD" id="cd06261">
    <property type="entry name" value="TM_PBP2"/>
    <property type="match status" value="1"/>
</dbReference>